<evidence type="ECO:0000313" key="3">
    <source>
        <dbReference type="Proteomes" id="UP000553632"/>
    </source>
</evidence>
<name>A0A7J6U9F3_PEROL</name>
<sequence length="852" mass="92024">MPAQVLSNAVDRSISWLGGYLPVEAAREKFPLVNTGINLADTYGRPLVVKVDSKLDGAVDRGSKLLESIRSNSDAIVAMVGRIRESLSAKKQGVQSKITGLAEDGKYQLTHLQELTVQTATDTYKAFAALRHCKAGEDGAGRAARLPSGCDDGVEGSLKVTKSTRGRLERGGEAPEGMTSAAAFLSLPVRRRSGGSVELLAADEPLHDSDVSSHHFSTELWPQGDDQTVGIGLRNQGHERAVMGRYFVEEMPSGNGSPDFNASQGPSESTEPPLGKFHEGEICDPAHGERTSDEQDAESSLDQHFINMTTDGQRFGRNSDRRRLPTAGRFGTLSFKMEPESPTVAERAMWSAPVPPPEANEAPEPAAERAVSMAASDLRRAAAHRERDLPIAQEAAVEQHPETSRRPPVTLARSTAPSILSHAALFDTSWRPTSAAYSSFASVPGCFGDTPERQASRSITTGTRQSRPSTLVLRRPSIPSGGAYKQVLSPRLTVLPAATQLAIGGREDPRGRVAGRKVITTSDHLFTPSIMQLTMEDNTTMQVLLVMAGKVPDTTINTRVNHYRSVWWFMLHTILLSLAPPLLSSFRVFPCGGGHQPSPFEMEGQNSVPWANYHLIVPQGDGDAAEQDTDVRGQFYHSGRWSDPMPPHASLPAVMELLIFVPDAIVYLLSTAEDDGDLVWTQLDIDGGFTVTRSVGAADEEQLCAAVVSLDGSSFIWSVKIDMRLFPECHGHTFHFRSTDGSVLAVWCSQPNAADRIMARVMSAFGEEPLPRREAGDDSGMSELLEILKKPISASASAALLRGYGKLKQSRGGGAVTNGNTLARSALPARSGQEAFTESVIFALDRWPYCPG</sequence>
<reference evidence="2 3" key="1">
    <citation type="submission" date="2020-04" db="EMBL/GenBank/DDBJ databases">
        <title>Perkinsus olseni comparative genomics.</title>
        <authorList>
            <person name="Bogema D.R."/>
        </authorList>
    </citation>
    <scope>NUCLEOTIDE SEQUENCE [LARGE SCALE GENOMIC DNA]</scope>
    <source>
        <strain evidence="2 3">ATCC PRA-207</strain>
    </source>
</reference>
<keyword evidence="3" id="KW-1185">Reference proteome</keyword>
<protein>
    <submittedName>
        <fullName evidence="2">Histone deacetylase complex subunit sap18</fullName>
    </submittedName>
</protein>
<dbReference type="Proteomes" id="UP000553632">
    <property type="component" value="Unassembled WGS sequence"/>
</dbReference>
<evidence type="ECO:0000313" key="2">
    <source>
        <dbReference type="EMBL" id="KAF4753436.1"/>
    </source>
</evidence>
<accession>A0A7J6U9F3</accession>
<gene>
    <name evidence="2" type="primary">SAP18_6</name>
    <name evidence="2" type="ORF">FOZ63_019246</name>
</gene>
<evidence type="ECO:0000256" key="1">
    <source>
        <dbReference type="SAM" id="MobiDB-lite"/>
    </source>
</evidence>
<feature type="region of interest" description="Disordered" evidence="1">
    <location>
        <begin position="249"/>
        <end position="299"/>
    </location>
</feature>
<dbReference type="AlphaFoldDB" id="A0A7J6U9F3"/>
<comment type="caution">
    <text evidence="2">The sequence shown here is derived from an EMBL/GenBank/DDBJ whole genome shotgun (WGS) entry which is preliminary data.</text>
</comment>
<proteinExistence type="predicted"/>
<feature type="compositionally biased region" description="Basic and acidic residues" evidence="1">
    <location>
        <begin position="276"/>
        <end position="293"/>
    </location>
</feature>
<organism evidence="2 3">
    <name type="scientific">Perkinsus olseni</name>
    <name type="common">Perkinsus atlanticus</name>
    <dbReference type="NCBI Taxonomy" id="32597"/>
    <lineage>
        <taxon>Eukaryota</taxon>
        <taxon>Sar</taxon>
        <taxon>Alveolata</taxon>
        <taxon>Perkinsozoa</taxon>
        <taxon>Perkinsea</taxon>
        <taxon>Perkinsida</taxon>
        <taxon>Perkinsidae</taxon>
        <taxon>Perkinsus</taxon>
    </lineage>
</organism>
<dbReference type="EMBL" id="JABANO010005487">
    <property type="protein sequence ID" value="KAF4753436.1"/>
    <property type="molecule type" value="Genomic_DNA"/>
</dbReference>
<feature type="compositionally biased region" description="Polar residues" evidence="1">
    <location>
        <begin position="254"/>
        <end position="270"/>
    </location>
</feature>